<evidence type="ECO:0000313" key="2">
    <source>
        <dbReference type="Proteomes" id="UP000230002"/>
    </source>
</evidence>
<gene>
    <name evidence="1" type="ORF">GSI_14787</name>
</gene>
<dbReference type="Proteomes" id="UP000230002">
    <property type="component" value="Unassembled WGS sequence"/>
</dbReference>
<keyword evidence="2" id="KW-1185">Reference proteome</keyword>
<accession>A0A2G8RPP9</accession>
<sequence length="121" mass="13474">MPASITYIAVDDVGDDRHRICVELSPLALQDVIGLDYLASFARPVDDEYPRGVVISGYLTGDEARGMHYAFGTGILDALWTEVFLDDYILIELSVSRAYDTTRSWRLQFNLLAATRIATSP</sequence>
<dbReference type="EMBL" id="AYKW01000068">
    <property type="protein sequence ID" value="PIL23476.1"/>
    <property type="molecule type" value="Genomic_DNA"/>
</dbReference>
<reference evidence="1 2" key="1">
    <citation type="journal article" date="2015" name="Sci. Rep.">
        <title>Chromosome-level genome map provides insights into diverse defense mechanisms in the medicinal fungus Ganoderma sinense.</title>
        <authorList>
            <person name="Zhu Y."/>
            <person name="Xu J."/>
            <person name="Sun C."/>
            <person name="Zhou S."/>
            <person name="Xu H."/>
            <person name="Nelson D.R."/>
            <person name="Qian J."/>
            <person name="Song J."/>
            <person name="Luo H."/>
            <person name="Xiang L."/>
            <person name="Li Y."/>
            <person name="Xu Z."/>
            <person name="Ji A."/>
            <person name="Wang L."/>
            <person name="Lu S."/>
            <person name="Hayward A."/>
            <person name="Sun W."/>
            <person name="Li X."/>
            <person name="Schwartz D.C."/>
            <person name="Wang Y."/>
            <person name="Chen S."/>
        </authorList>
    </citation>
    <scope>NUCLEOTIDE SEQUENCE [LARGE SCALE GENOMIC DNA]</scope>
    <source>
        <strain evidence="1 2">ZZ0214-1</strain>
    </source>
</reference>
<dbReference type="OrthoDB" id="2764441at2759"/>
<dbReference type="AlphaFoldDB" id="A0A2G8RPP9"/>
<comment type="caution">
    <text evidence="1">The sequence shown here is derived from an EMBL/GenBank/DDBJ whole genome shotgun (WGS) entry which is preliminary data.</text>
</comment>
<name>A0A2G8RPP9_9APHY</name>
<proteinExistence type="predicted"/>
<protein>
    <submittedName>
        <fullName evidence="1">Uncharacterized protein</fullName>
    </submittedName>
</protein>
<organism evidence="1 2">
    <name type="scientific">Ganoderma sinense ZZ0214-1</name>
    <dbReference type="NCBI Taxonomy" id="1077348"/>
    <lineage>
        <taxon>Eukaryota</taxon>
        <taxon>Fungi</taxon>
        <taxon>Dikarya</taxon>
        <taxon>Basidiomycota</taxon>
        <taxon>Agaricomycotina</taxon>
        <taxon>Agaricomycetes</taxon>
        <taxon>Polyporales</taxon>
        <taxon>Polyporaceae</taxon>
        <taxon>Ganoderma</taxon>
    </lineage>
</organism>
<evidence type="ECO:0000313" key="1">
    <source>
        <dbReference type="EMBL" id="PIL23476.1"/>
    </source>
</evidence>